<dbReference type="EMBL" id="AQGQ01000186">
    <property type="protein sequence ID" value="EOD53672.1"/>
    <property type="molecule type" value="Genomic_DNA"/>
</dbReference>
<dbReference type="Proteomes" id="UP000013526">
    <property type="component" value="Unassembled WGS sequence"/>
</dbReference>
<name>R1F1D4_9GAMM</name>
<dbReference type="PATRIC" id="fig|1268236.3.peg.3572"/>
<dbReference type="AlphaFoldDB" id="R1F1D4"/>
<keyword evidence="2" id="KW-1185">Reference proteome</keyword>
<evidence type="ECO:0000313" key="1">
    <source>
        <dbReference type="EMBL" id="EOD53672.1"/>
    </source>
</evidence>
<gene>
    <name evidence="1" type="ORF">G113_18374</name>
</gene>
<protein>
    <submittedName>
        <fullName evidence="1">Uncharacterized protein</fullName>
    </submittedName>
</protein>
<proteinExistence type="predicted"/>
<reference evidence="1 2" key="1">
    <citation type="journal article" date="2013" name="Genome Announc.">
        <title>Draft Genome Sequence of Aeromonas molluscorum Strain 848TT, Isolated from Bivalve Molluscs.</title>
        <authorList>
            <person name="Spataro N."/>
            <person name="Farfan M."/>
            <person name="Albarral V."/>
            <person name="Sanglas A."/>
            <person name="Loren J.G."/>
            <person name="Fuste M.C."/>
            <person name="Bosch E."/>
        </authorList>
    </citation>
    <scope>NUCLEOTIDE SEQUENCE [LARGE SCALE GENOMIC DNA]</scope>
    <source>
        <strain evidence="1 2">848</strain>
    </source>
</reference>
<accession>R1F1D4</accession>
<organism evidence="1 2">
    <name type="scientific">Aeromonas molluscorum 848</name>
    <dbReference type="NCBI Taxonomy" id="1268236"/>
    <lineage>
        <taxon>Bacteria</taxon>
        <taxon>Pseudomonadati</taxon>
        <taxon>Pseudomonadota</taxon>
        <taxon>Gammaproteobacteria</taxon>
        <taxon>Aeromonadales</taxon>
        <taxon>Aeromonadaceae</taxon>
        <taxon>Aeromonas</taxon>
    </lineage>
</organism>
<sequence length="144" mass="16636">MVLRFFTIQQDWERLGKKISIAMDDFMAENRHRDTERLRDIFTKSLNACQNIWGQHAFEKPQNGGWRDQLIAPLYDAQMVAVSLLDDERLEYLAQNSTAVLLETVKLYSDDADFLKSVSQATGDTIAIRTRVSKMYDMLVNIEA</sequence>
<evidence type="ECO:0000313" key="2">
    <source>
        <dbReference type="Proteomes" id="UP000013526"/>
    </source>
</evidence>
<comment type="caution">
    <text evidence="1">The sequence shown here is derived from an EMBL/GenBank/DDBJ whole genome shotgun (WGS) entry which is preliminary data.</text>
</comment>